<keyword evidence="2" id="KW-0808">Transferase</keyword>
<dbReference type="PROSITE" id="PS51682">
    <property type="entry name" value="SAM_OMT_I"/>
    <property type="match status" value="1"/>
</dbReference>
<dbReference type="EMBL" id="UINC01034189">
    <property type="protein sequence ID" value="SVB24646.1"/>
    <property type="molecule type" value="Genomic_DNA"/>
</dbReference>
<name>A0A382CEY5_9ZZZZ</name>
<keyword evidence="1" id="KW-0489">Methyltransferase</keyword>
<dbReference type="InterPro" id="IPR002935">
    <property type="entry name" value="SAM_O-MeTrfase"/>
</dbReference>
<dbReference type="Gene3D" id="3.40.50.150">
    <property type="entry name" value="Vaccinia Virus protein VP39"/>
    <property type="match status" value="1"/>
</dbReference>
<protein>
    <recommendedName>
        <fullName evidence="5">O-methyltransferase domain-containing protein</fullName>
    </recommendedName>
</protein>
<proteinExistence type="predicted"/>
<dbReference type="GO" id="GO:0008171">
    <property type="term" value="F:O-methyltransferase activity"/>
    <property type="evidence" value="ECO:0007669"/>
    <property type="project" value="InterPro"/>
</dbReference>
<keyword evidence="3" id="KW-0949">S-adenosyl-L-methionine</keyword>
<organism evidence="4">
    <name type="scientific">marine metagenome</name>
    <dbReference type="NCBI Taxonomy" id="408172"/>
    <lineage>
        <taxon>unclassified sequences</taxon>
        <taxon>metagenomes</taxon>
        <taxon>ecological metagenomes</taxon>
    </lineage>
</organism>
<evidence type="ECO:0000313" key="4">
    <source>
        <dbReference type="EMBL" id="SVB24646.1"/>
    </source>
</evidence>
<dbReference type="AlphaFoldDB" id="A0A382CEY5"/>
<sequence>MILARIFKYPNPAFLVKDYIFETAIRENPKSVLHAMDNFAKNKRFLMNVGNEKGALLVEEIVKLGPEINVLELGSFCGYSSILMAMNMDQKSQITSLEINGKYAKIAREIIEFSGLSNKIAIKVGASGNLIPNLKKKFDLIFIDHWKDLYKRDLIIIEEHNLIKQGSIIFADNVGPLFGNKDYLQYVRNNKKFVSRNVASSVEYSSAEDAVEISLYQG</sequence>
<dbReference type="InterPro" id="IPR029063">
    <property type="entry name" value="SAM-dependent_MTases_sf"/>
</dbReference>
<dbReference type="SUPFAM" id="SSF53335">
    <property type="entry name" value="S-adenosyl-L-methionine-dependent methyltransferases"/>
    <property type="match status" value="1"/>
</dbReference>
<evidence type="ECO:0008006" key="5">
    <source>
        <dbReference type="Google" id="ProtNLM"/>
    </source>
</evidence>
<evidence type="ECO:0000256" key="1">
    <source>
        <dbReference type="ARBA" id="ARBA00022603"/>
    </source>
</evidence>
<dbReference type="CDD" id="cd02440">
    <property type="entry name" value="AdoMet_MTases"/>
    <property type="match status" value="1"/>
</dbReference>
<evidence type="ECO:0000256" key="2">
    <source>
        <dbReference type="ARBA" id="ARBA00022679"/>
    </source>
</evidence>
<accession>A0A382CEY5</accession>
<reference evidence="4" key="1">
    <citation type="submission" date="2018-05" db="EMBL/GenBank/DDBJ databases">
        <authorList>
            <person name="Lanie J.A."/>
            <person name="Ng W.-L."/>
            <person name="Kazmierczak K.M."/>
            <person name="Andrzejewski T.M."/>
            <person name="Davidsen T.M."/>
            <person name="Wayne K.J."/>
            <person name="Tettelin H."/>
            <person name="Glass J.I."/>
            <person name="Rusch D."/>
            <person name="Podicherti R."/>
            <person name="Tsui H.-C.T."/>
            <person name="Winkler M.E."/>
        </authorList>
    </citation>
    <scope>NUCLEOTIDE SEQUENCE</scope>
</reference>
<dbReference type="GO" id="GO:0032259">
    <property type="term" value="P:methylation"/>
    <property type="evidence" value="ECO:0007669"/>
    <property type="project" value="UniProtKB-KW"/>
</dbReference>
<evidence type="ECO:0000256" key="3">
    <source>
        <dbReference type="ARBA" id="ARBA00022691"/>
    </source>
</evidence>
<dbReference type="Pfam" id="PF01596">
    <property type="entry name" value="Methyltransf_3"/>
    <property type="match status" value="1"/>
</dbReference>
<gene>
    <name evidence="4" type="ORF">METZ01_LOCUS177500</name>
</gene>
<dbReference type="PANTHER" id="PTHR43836:SF2">
    <property type="entry name" value="CATECHOL O-METHYLTRANSFERASE 1-RELATED"/>
    <property type="match status" value="1"/>
</dbReference>
<dbReference type="PANTHER" id="PTHR43836">
    <property type="entry name" value="CATECHOL O-METHYLTRANSFERASE 1-RELATED"/>
    <property type="match status" value="1"/>
</dbReference>